<dbReference type="OrthoDB" id="341353at2759"/>
<reference evidence="2 3" key="1">
    <citation type="submission" date="2018-07" db="EMBL/GenBank/DDBJ databases">
        <title>The complete nuclear genome of the prasinophyte Chloropicon primus (CCMP1205).</title>
        <authorList>
            <person name="Pombert J.-F."/>
            <person name="Otis C."/>
            <person name="Turmel M."/>
            <person name="Lemieux C."/>
        </authorList>
    </citation>
    <scope>NUCLEOTIDE SEQUENCE [LARGE SCALE GENOMIC DNA]</scope>
    <source>
        <strain evidence="2 3">CCMP1205</strain>
    </source>
</reference>
<feature type="transmembrane region" description="Helical" evidence="1">
    <location>
        <begin position="137"/>
        <end position="159"/>
    </location>
</feature>
<keyword evidence="1" id="KW-1133">Transmembrane helix</keyword>
<protein>
    <recommendedName>
        <fullName evidence="4">TLC domain-containing protein</fullName>
    </recommendedName>
</protein>
<feature type="transmembrane region" description="Helical" evidence="1">
    <location>
        <begin position="20"/>
        <end position="38"/>
    </location>
</feature>
<keyword evidence="1" id="KW-0812">Transmembrane</keyword>
<feature type="transmembrane region" description="Helical" evidence="1">
    <location>
        <begin position="50"/>
        <end position="70"/>
    </location>
</feature>
<gene>
    <name evidence="2" type="ORF">A3770_01p08900</name>
</gene>
<feature type="transmembrane region" description="Helical" evidence="1">
    <location>
        <begin position="101"/>
        <end position="125"/>
    </location>
</feature>
<name>A0A5B8MGB3_9CHLO</name>
<sequence length="248" mass="27361">MRLLDGLIHVLGLTPGKGSELLAGLAVGITAYCGFYTCASRYVKESKGRAWVLTCLTATLSTTAGAVVGLDALKNYWEPGDVGALVLPKLNVEFWVTETPLSKFLCLNFLSFLVSDVVMGVLFYAKHFHLLEGWVHHGVYIAILIKWYLSGLSPVFAFFSVEELPTLLLGLGTIDPRLRTDMGFGAAFFLTRLLWHIVGVYNACIAPKGHGARGQAWFGVVSLLLHLHWFSQWVSKYLIGGKKKKKKN</sequence>
<evidence type="ECO:0000313" key="3">
    <source>
        <dbReference type="Proteomes" id="UP000316726"/>
    </source>
</evidence>
<keyword evidence="1" id="KW-0472">Membrane</keyword>
<proteinExistence type="predicted"/>
<accession>A0A5B8MGB3</accession>
<organism evidence="2 3">
    <name type="scientific">Chloropicon primus</name>
    <dbReference type="NCBI Taxonomy" id="1764295"/>
    <lineage>
        <taxon>Eukaryota</taxon>
        <taxon>Viridiplantae</taxon>
        <taxon>Chlorophyta</taxon>
        <taxon>Chloropicophyceae</taxon>
        <taxon>Chloropicales</taxon>
        <taxon>Chloropicaceae</taxon>
        <taxon>Chloropicon</taxon>
    </lineage>
</organism>
<keyword evidence="3" id="KW-1185">Reference proteome</keyword>
<evidence type="ECO:0000313" key="2">
    <source>
        <dbReference type="EMBL" id="QDZ18372.1"/>
    </source>
</evidence>
<dbReference type="EMBL" id="CP031034">
    <property type="protein sequence ID" value="QDZ18372.1"/>
    <property type="molecule type" value="Genomic_DNA"/>
</dbReference>
<evidence type="ECO:0008006" key="4">
    <source>
        <dbReference type="Google" id="ProtNLM"/>
    </source>
</evidence>
<dbReference type="Proteomes" id="UP000316726">
    <property type="component" value="Chromosome 1"/>
</dbReference>
<dbReference type="AlphaFoldDB" id="A0A5B8MGB3"/>
<evidence type="ECO:0000256" key="1">
    <source>
        <dbReference type="SAM" id="Phobius"/>
    </source>
</evidence>
<dbReference type="STRING" id="1764295.A0A5B8MGB3"/>